<sequence>MVLLAIMGILLIPLASSAFAANPNLYVSAENPLYNNHFAGSMVVEVVISDPSLSDTSEGKGEPDVTVNGKDLRMVQATDGKWYAYFANVDKARAADQTVPTGQPGKGLDFGVFCSKDTISLGPSFTQSEGIAVPRAMTGSTNGQTGFNTCTGTPSGSNINNVVKFPKSINTNPSIQPGQINLNADAWPIIQLYSFNNDVVVQYNAAGGTQQVKLQYDDIPNIALSLDRTSYPPNSEVFVTINDMQLNQDPTARDSWTFNVESPQAVFYYAFTENGSPAASGAGLVNLMSHLSNMGFEKNGKLSMVLGSVVKLKSNGFQAASVSDSTTTYQKIVTFVETQPNSAVFETGDFGDVSSIGILSNAPRGQSATIQYNSKSTSIVSGLATADISLGSNRVLSGQKIPVTVVDPDQNINNGVRDRLEVFRSSALIPSLTIGNPITLESASGVKFHTNSGDNILTTGTSVSSSVPDKNSDRLIIDTRPSSFGFAKISMNLGISASQLQSVLINTGQGDMGTNWVNYDLRSFANQLEISSFSGTSISLFFSSDGSTVTLLGAGSVSSQGFTQISDATVTQISSKSGPVFLVVDFGTAGNVASETDTQPLVFDLFSFGKKGNTDVNNAIYRFELRETAQNSSTFTGTLEYVIASQLNQFDANLIRTLRTIDQDVKFFVNQRLIDEKGINIAYADRDATGLTTETSTKTDVRTNSGTVSLNSKTFRFGSPVTVTLMDPDLNVNHDTVDIYSVIDNPASSDVDAVGGSGGILLEVLIKDIRYKRCTINGVEYGGLASTGFTLVETGPNTGRFEGTFKMPSKICNRSGTELISTAGGIVDLKYYDFRDSSGQQNIVSLSKDTKTQTTQIPTKTTPALPSKSKVYVLPTYGKTTDVVLTGKIPNYKQGTTIQLLLTMPDGKTTKLDAFATKQGLYKTLITLKHNSPTGKYTVDIKYMQSQIGKISFDVVRSSSGILR</sequence>
<organism evidence="1 2">
    <name type="scientific">Candidatus Nitrosotenuis uzonensis</name>
    <dbReference type="NCBI Taxonomy" id="1407055"/>
    <lineage>
        <taxon>Archaea</taxon>
        <taxon>Nitrososphaerota</taxon>
        <taxon>Candidatus Nitrosotenuis</taxon>
    </lineage>
</organism>
<dbReference type="AlphaFoldDB" id="A0A812F6F7"/>
<reference evidence="1" key="1">
    <citation type="submission" date="2021-02" db="EMBL/GenBank/DDBJ databases">
        <authorList>
            <person name="Han P."/>
        </authorList>
    </citation>
    <scope>NUCLEOTIDE SEQUENCE</scope>
    <source>
        <strain evidence="1">Candidatus Nitrosotenuis uzonensis 5A</strain>
    </source>
</reference>
<dbReference type="Proteomes" id="UP000655759">
    <property type="component" value="Unassembled WGS sequence"/>
</dbReference>
<accession>A0A812F6F7</accession>
<gene>
    <name evidence="1" type="ORF">NUZ5A_50235</name>
</gene>
<name>A0A812F6F7_9ARCH</name>
<proteinExistence type="predicted"/>
<evidence type="ECO:0000313" key="2">
    <source>
        <dbReference type="Proteomes" id="UP000655759"/>
    </source>
</evidence>
<dbReference type="EMBL" id="CAJNAQ010000005">
    <property type="protein sequence ID" value="CAE6493986.1"/>
    <property type="molecule type" value="Genomic_DNA"/>
</dbReference>
<comment type="caution">
    <text evidence="1">The sequence shown here is derived from an EMBL/GenBank/DDBJ whole genome shotgun (WGS) entry which is preliminary data.</text>
</comment>
<evidence type="ECO:0000313" key="1">
    <source>
        <dbReference type="EMBL" id="CAE6493986.1"/>
    </source>
</evidence>
<protein>
    <submittedName>
        <fullName evidence="1">Uncharacterized protein</fullName>
    </submittedName>
</protein>